<keyword evidence="4" id="KW-1185">Reference proteome</keyword>
<proteinExistence type="predicted"/>
<name>W9Y9W7_9EURO</name>
<dbReference type="PANTHER" id="PTHR47843">
    <property type="entry name" value="BTB DOMAIN-CONTAINING PROTEIN-RELATED"/>
    <property type="match status" value="1"/>
</dbReference>
<dbReference type="InterPro" id="IPR000210">
    <property type="entry name" value="BTB/POZ_dom"/>
</dbReference>
<dbReference type="PROSITE" id="PS50097">
    <property type="entry name" value="BTB"/>
    <property type="match status" value="1"/>
</dbReference>
<dbReference type="RefSeq" id="XP_007731699.1">
    <property type="nucleotide sequence ID" value="XM_007733509.1"/>
</dbReference>
<feature type="region of interest" description="Disordered" evidence="1">
    <location>
        <begin position="1"/>
        <end position="20"/>
    </location>
</feature>
<dbReference type="STRING" id="1182542.W9Y9W7"/>
<dbReference type="eggNOG" id="ENOG502TFX0">
    <property type="taxonomic scope" value="Eukaryota"/>
</dbReference>
<accession>W9Y9W7</accession>
<comment type="caution">
    <text evidence="3">The sequence shown here is derived from an EMBL/GenBank/DDBJ whole genome shotgun (WGS) entry which is preliminary data.</text>
</comment>
<reference evidence="3 4" key="1">
    <citation type="submission" date="2013-03" db="EMBL/GenBank/DDBJ databases">
        <title>The Genome Sequence of Capronia epimyces CBS 606.96.</title>
        <authorList>
            <consortium name="The Broad Institute Genomics Platform"/>
            <person name="Cuomo C."/>
            <person name="de Hoog S."/>
            <person name="Gorbushina A."/>
            <person name="Walker B."/>
            <person name="Young S.K."/>
            <person name="Zeng Q."/>
            <person name="Gargeya S."/>
            <person name="Fitzgerald M."/>
            <person name="Haas B."/>
            <person name="Abouelleil A."/>
            <person name="Allen A.W."/>
            <person name="Alvarado L."/>
            <person name="Arachchi H.M."/>
            <person name="Berlin A.M."/>
            <person name="Chapman S.B."/>
            <person name="Gainer-Dewar J."/>
            <person name="Goldberg J."/>
            <person name="Griggs A."/>
            <person name="Gujja S."/>
            <person name="Hansen M."/>
            <person name="Howarth C."/>
            <person name="Imamovic A."/>
            <person name="Ireland A."/>
            <person name="Larimer J."/>
            <person name="McCowan C."/>
            <person name="Murphy C."/>
            <person name="Pearson M."/>
            <person name="Poon T.W."/>
            <person name="Priest M."/>
            <person name="Roberts A."/>
            <person name="Saif S."/>
            <person name="Shea T."/>
            <person name="Sisk P."/>
            <person name="Sykes S."/>
            <person name="Wortman J."/>
            <person name="Nusbaum C."/>
            <person name="Birren B."/>
        </authorList>
    </citation>
    <scope>NUCLEOTIDE SEQUENCE [LARGE SCALE GENOMIC DNA]</scope>
    <source>
        <strain evidence="3 4">CBS 606.96</strain>
    </source>
</reference>
<organism evidence="3 4">
    <name type="scientific">Capronia epimyces CBS 606.96</name>
    <dbReference type="NCBI Taxonomy" id="1182542"/>
    <lineage>
        <taxon>Eukaryota</taxon>
        <taxon>Fungi</taxon>
        <taxon>Dikarya</taxon>
        <taxon>Ascomycota</taxon>
        <taxon>Pezizomycotina</taxon>
        <taxon>Eurotiomycetes</taxon>
        <taxon>Chaetothyriomycetidae</taxon>
        <taxon>Chaetothyriales</taxon>
        <taxon>Herpotrichiellaceae</taxon>
        <taxon>Capronia</taxon>
    </lineage>
</organism>
<dbReference type="Gene3D" id="3.30.710.10">
    <property type="entry name" value="Potassium Channel Kv1.1, Chain A"/>
    <property type="match status" value="1"/>
</dbReference>
<feature type="compositionally biased region" description="Polar residues" evidence="1">
    <location>
        <begin position="292"/>
        <end position="301"/>
    </location>
</feature>
<sequence length="335" mass="37324">MITGMTTLPGRRYGEPDWGNPSIPGASDWKDRFSHPEEHPALAWSTTCYEEQRLAKYILASPAMFQLQKKIPEPTLVDLANKTDVIKVIVGRDEKATWVLHEALFTAASAFAKAALSHPFAEHEQRTITLPEEDPAVFAIFVKYLYVQVVRPPSMDTTLALYVLADRLQATALCKIIFEELSFRHDELTAEQLQYVLDNTAAPDPLRYACMQRVVREIQCRSSLLNGPIAVDLCHHHAPEILAIMMGKFQEVILAPVEEVKEAEVKSDNANRVCDPFDHSALLSDLPKLEAPTQNTSNPVTYPQPLPAWDNRSETSLVQIDSKLPADSPASSAPV</sequence>
<feature type="domain" description="BTB" evidence="2">
    <location>
        <begin position="83"/>
        <end position="154"/>
    </location>
</feature>
<evidence type="ECO:0000313" key="3">
    <source>
        <dbReference type="EMBL" id="EXJ86420.1"/>
    </source>
</evidence>
<dbReference type="Pfam" id="PF00651">
    <property type="entry name" value="BTB"/>
    <property type="match status" value="1"/>
</dbReference>
<dbReference type="HOGENOM" id="CLU_071626_0_0_1"/>
<evidence type="ECO:0000256" key="1">
    <source>
        <dbReference type="SAM" id="MobiDB-lite"/>
    </source>
</evidence>
<dbReference type="SUPFAM" id="SSF54695">
    <property type="entry name" value="POZ domain"/>
    <property type="match status" value="1"/>
</dbReference>
<dbReference type="CDD" id="cd18186">
    <property type="entry name" value="BTB_POZ_ZBTB_KLHL-like"/>
    <property type="match status" value="1"/>
</dbReference>
<dbReference type="EMBL" id="AMGY01000003">
    <property type="protein sequence ID" value="EXJ86420.1"/>
    <property type="molecule type" value="Genomic_DNA"/>
</dbReference>
<dbReference type="Proteomes" id="UP000019478">
    <property type="component" value="Unassembled WGS sequence"/>
</dbReference>
<feature type="region of interest" description="Disordered" evidence="1">
    <location>
        <begin position="290"/>
        <end position="335"/>
    </location>
</feature>
<dbReference type="PANTHER" id="PTHR47843:SF2">
    <property type="entry name" value="BTB DOMAIN-CONTAINING PROTEIN"/>
    <property type="match status" value="1"/>
</dbReference>
<dbReference type="GeneID" id="19167499"/>
<dbReference type="AlphaFoldDB" id="W9Y9W7"/>
<dbReference type="OrthoDB" id="4161650at2759"/>
<evidence type="ECO:0000259" key="2">
    <source>
        <dbReference type="PROSITE" id="PS50097"/>
    </source>
</evidence>
<dbReference type="InterPro" id="IPR011333">
    <property type="entry name" value="SKP1/BTB/POZ_sf"/>
</dbReference>
<protein>
    <recommendedName>
        <fullName evidence="2">BTB domain-containing protein</fullName>
    </recommendedName>
</protein>
<evidence type="ECO:0000313" key="4">
    <source>
        <dbReference type="Proteomes" id="UP000019478"/>
    </source>
</evidence>
<gene>
    <name evidence="3" type="ORF">A1O3_03371</name>
</gene>